<keyword evidence="2" id="KW-0929">Antimicrobial</keyword>
<keyword evidence="3" id="KW-0295">Fungicide</keyword>
<evidence type="ECO:0000256" key="6">
    <source>
        <dbReference type="SAM" id="SignalP"/>
    </source>
</evidence>
<dbReference type="InterPro" id="IPR003614">
    <property type="entry name" value="Knottins"/>
</dbReference>
<evidence type="ECO:0000313" key="8">
    <source>
        <dbReference type="EMBL" id="KAJ8551684.1"/>
    </source>
</evidence>
<keyword evidence="9" id="KW-1185">Reference proteome</keyword>
<dbReference type="GO" id="GO:0050832">
    <property type="term" value="P:defense response to fungus"/>
    <property type="evidence" value="ECO:0007669"/>
    <property type="project" value="UniProtKB-KW"/>
</dbReference>
<dbReference type="Pfam" id="PF25052">
    <property type="entry name" value="AtDEF-like"/>
    <property type="match status" value="1"/>
</dbReference>
<dbReference type="SUPFAM" id="SSF57095">
    <property type="entry name" value="Scorpion toxin-like"/>
    <property type="match status" value="1"/>
</dbReference>
<evidence type="ECO:0000256" key="1">
    <source>
        <dbReference type="ARBA" id="ARBA00006722"/>
    </source>
</evidence>
<organism evidence="8 9">
    <name type="scientific">Anisodus acutangulus</name>
    <dbReference type="NCBI Taxonomy" id="402998"/>
    <lineage>
        <taxon>Eukaryota</taxon>
        <taxon>Viridiplantae</taxon>
        <taxon>Streptophyta</taxon>
        <taxon>Embryophyta</taxon>
        <taxon>Tracheophyta</taxon>
        <taxon>Spermatophyta</taxon>
        <taxon>Magnoliopsida</taxon>
        <taxon>eudicotyledons</taxon>
        <taxon>Gunneridae</taxon>
        <taxon>Pentapetalae</taxon>
        <taxon>asterids</taxon>
        <taxon>lamiids</taxon>
        <taxon>Solanales</taxon>
        <taxon>Solanaceae</taxon>
        <taxon>Solanoideae</taxon>
        <taxon>Hyoscyameae</taxon>
        <taxon>Anisodus</taxon>
    </lineage>
</organism>
<dbReference type="InterPro" id="IPR010851">
    <property type="entry name" value="DEFL"/>
</dbReference>
<dbReference type="SMART" id="SM00505">
    <property type="entry name" value="Knot1"/>
    <property type="match status" value="1"/>
</dbReference>
<evidence type="ECO:0000256" key="4">
    <source>
        <dbReference type="ARBA" id="ARBA00022821"/>
    </source>
</evidence>
<keyword evidence="4" id="KW-0611">Plant defense</keyword>
<dbReference type="InterPro" id="IPR036574">
    <property type="entry name" value="Scorpion_toxin-like_sf"/>
</dbReference>
<protein>
    <recommendedName>
        <fullName evidence="7">Knottins-like domain-containing protein</fullName>
    </recommendedName>
</protein>
<keyword evidence="5" id="KW-1015">Disulfide bond</keyword>
<dbReference type="Proteomes" id="UP001152561">
    <property type="component" value="Unassembled WGS sequence"/>
</dbReference>
<dbReference type="EMBL" id="JAJAGQ010000010">
    <property type="protein sequence ID" value="KAJ8551684.1"/>
    <property type="molecule type" value="Genomic_DNA"/>
</dbReference>
<sequence>MAKFQVFSLLLFCFLLLALKAEMTNVKATTNDCERYSQQFRGICLGREAECEDVCTRLEHTLRGECQWDWGGSACFCYVC</sequence>
<feature type="signal peptide" evidence="6">
    <location>
        <begin position="1"/>
        <end position="21"/>
    </location>
</feature>
<dbReference type="AlphaFoldDB" id="A0A9Q1M703"/>
<gene>
    <name evidence="8" type="ORF">K7X08_021699</name>
</gene>
<comment type="similarity">
    <text evidence="1">Belongs to the DEFL family.</text>
</comment>
<keyword evidence="6" id="KW-0732">Signal</keyword>
<evidence type="ECO:0000256" key="3">
    <source>
        <dbReference type="ARBA" id="ARBA00022577"/>
    </source>
</evidence>
<dbReference type="GO" id="GO:0031640">
    <property type="term" value="P:killing of cells of another organism"/>
    <property type="evidence" value="ECO:0007669"/>
    <property type="project" value="UniProtKB-KW"/>
</dbReference>
<comment type="caution">
    <text evidence="8">The sequence shown here is derived from an EMBL/GenBank/DDBJ whole genome shotgun (WGS) entry which is preliminary data.</text>
</comment>
<feature type="chain" id="PRO_5040226737" description="Knottins-like domain-containing protein" evidence="6">
    <location>
        <begin position="22"/>
        <end position="80"/>
    </location>
</feature>
<evidence type="ECO:0000256" key="5">
    <source>
        <dbReference type="ARBA" id="ARBA00023157"/>
    </source>
</evidence>
<reference evidence="9" key="1">
    <citation type="journal article" date="2023" name="Proc. Natl. Acad. Sci. U.S.A.">
        <title>Genomic and structural basis for evolution of tropane alkaloid biosynthesis.</title>
        <authorList>
            <person name="Wanga Y.-J."/>
            <person name="Taina T."/>
            <person name="Yua J.-Y."/>
            <person name="Lia J."/>
            <person name="Xua B."/>
            <person name="Chenc J."/>
            <person name="D'Auriad J.C."/>
            <person name="Huanga J.-P."/>
            <person name="Huanga S.-X."/>
        </authorList>
    </citation>
    <scope>NUCLEOTIDE SEQUENCE [LARGE SCALE GENOMIC DNA]</scope>
    <source>
        <strain evidence="9">cv. KIB-2019</strain>
    </source>
</reference>
<proteinExistence type="inferred from homology"/>
<evidence type="ECO:0000256" key="2">
    <source>
        <dbReference type="ARBA" id="ARBA00022529"/>
    </source>
</evidence>
<evidence type="ECO:0000313" key="9">
    <source>
        <dbReference type="Proteomes" id="UP001152561"/>
    </source>
</evidence>
<name>A0A9Q1M703_9SOLA</name>
<feature type="domain" description="Knottins-like" evidence="7">
    <location>
        <begin position="32"/>
        <end position="80"/>
    </location>
</feature>
<accession>A0A9Q1M703</accession>
<dbReference type="Gene3D" id="3.30.30.10">
    <property type="entry name" value="Knottin, scorpion toxin-like"/>
    <property type="match status" value="1"/>
</dbReference>
<evidence type="ECO:0000259" key="7">
    <source>
        <dbReference type="SMART" id="SM00505"/>
    </source>
</evidence>